<keyword evidence="2" id="KW-0472">Membrane</keyword>
<evidence type="ECO:0000313" key="4">
    <source>
        <dbReference type="EMBL" id="ARI76981.1"/>
    </source>
</evidence>
<dbReference type="EMBL" id="CP020772">
    <property type="protein sequence ID" value="ARI76981.1"/>
    <property type="molecule type" value="Genomic_DNA"/>
</dbReference>
<accession>A0A1W5ZUN4</accession>
<proteinExistence type="predicted"/>
<keyword evidence="2" id="KW-0812">Transmembrane</keyword>
<dbReference type="STRING" id="402384.HM131_09065"/>
<evidence type="ECO:0000313" key="5">
    <source>
        <dbReference type="Proteomes" id="UP000192527"/>
    </source>
</evidence>
<keyword evidence="2" id="KW-1133">Transmembrane helix</keyword>
<evidence type="ECO:0000256" key="1">
    <source>
        <dbReference type="SAM" id="MobiDB-lite"/>
    </source>
</evidence>
<dbReference type="RefSeq" id="WP_085029455.1">
    <property type="nucleotide sequence ID" value="NZ_CP020772.1"/>
</dbReference>
<dbReference type="AlphaFoldDB" id="A0A1W5ZUN4"/>
<dbReference type="Pfam" id="PF07423">
    <property type="entry name" value="DUF1510"/>
    <property type="match status" value="1"/>
</dbReference>
<protein>
    <recommendedName>
        <fullName evidence="3">DUF1510 domain-containing protein</fullName>
    </recommendedName>
</protein>
<sequence length="221" mass="24982">MAKGNKPYSRSSRNEKRIKGTKMLTMLLGAAGLLIVVYISVMIFGVNNNQAGIALVSDDNKTEEKAEEENSNEGSSDQKPQEDLKVNEEKSKKDSSEDNEDKKNEEEGTVTESDKENVDRVITKNWEPVPTEQETDGSHRILYQEGTQDWKELEQTVRNATGLSEGDMITWRIENNNSPTKAKATVSNKDKTKIYRVYIEWVDGKGYKPTQVEVLNSNPYN</sequence>
<gene>
    <name evidence="4" type="ORF">HM131_09065</name>
</gene>
<reference evidence="4 5" key="1">
    <citation type="submission" date="2017-04" db="EMBL/GenBank/DDBJ databases">
        <title>The whole genome sequencing and assembly of Halobacillus mangrovi strain.</title>
        <authorList>
            <person name="Lee S.-J."/>
            <person name="Park M.-K."/>
            <person name="Kim J.-Y."/>
            <person name="Lee Y.-J."/>
            <person name="Yi H."/>
            <person name="Bahn Y.-S."/>
            <person name="Kim J.F."/>
            <person name="Lee D.-W."/>
        </authorList>
    </citation>
    <scope>NUCLEOTIDE SEQUENCE [LARGE SCALE GENOMIC DNA]</scope>
    <source>
        <strain evidence="4 5">KTB 131</strain>
    </source>
</reference>
<keyword evidence="5" id="KW-1185">Reference proteome</keyword>
<dbReference type="InterPro" id="IPR009988">
    <property type="entry name" value="DUF1510"/>
</dbReference>
<feature type="region of interest" description="Disordered" evidence="1">
    <location>
        <begin position="59"/>
        <end position="136"/>
    </location>
</feature>
<feature type="domain" description="DUF1510" evidence="3">
    <location>
        <begin position="122"/>
        <end position="215"/>
    </location>
</feature>
<feature type="compositionally biased region" description="Basic and acidic residues" evidence="1">
    <location>
        <begin position="79"/>
        <end position="122"/>
    </location>
</feature>
<organism evidence="4 5">
    <name type="scientific">Halobacillus mangrovi</name>
    <dbReference type="NCBI Taxonomy" id="402384"/>
    <lineage>
        <taxon>Bacteria</taxon>
        <taxon>Bacillati</taxon>
        <taxon>Bacillota</taxon>
        <taxon>Bacilli</taxon>
        <taxon>Bacillales</taxon>
        <taxon>Bacillaceae</taxon>
        <taxon>Halobacillus</taxon>
    </lineage>
</organism>
<dbReference type="Proteomes" id="UP000192527">
    <property type="component" value="Chromosome"/>
</dbReference>
<evidence type="ECO:0000259" key="3">
    <source>
        <dbReference type="Pfam" id="PF07423"/>
    </source>
</evidence>
<name>A0A1W5ZUN4_9BACI</name>
<feature type="transmembrane region" description="Helical" evidence="2">
    <location>
        <begin position="21"/>
        <end position="46"/>
    </location>
</feature>
<dbReference type="KEGG" id="hmn:HM131_09065"/>
<dbReference type="OrthoDB" id="2168558at2"/>
<evidence type="ECO:0000256" key="2">
    <source>
        <dbReference type="SAM" id="Phobius"/>
    </source>
</evidence>